<evidence type="ECO:0000313" key="1">
    <source>
        <dbReference type="EMBL" id="NHE56246.1"/>
    </source>
</evidence>
<keyword evidence="2" id="KW-1185">Reference proteome</keyword>
<dbReference type="EMBL" id="JAANYN010000002">
    <property type="protein sequence ID" value="NHE56246.1"/>
    <property type="molecule type" value="Genomic_DNA"/>
</dbReference>
<name>A0ABX0H6X6_9BACT</name>
<dbReference type="GO" id="GO:0032259">
    <property type="term" value="P:methylation"/>
    <property type="evidence" value="ECO:0007669"/>
    <property type="project" value="UniProtKB-KW"/>
</dbReference>
<protein>
    <submittedName>
        <fullName evidence="1">Class I SAM-dependent methyltransferase</fullName>
    </submittedName>
</protein>
<dbReference type="InterPro" id="IPR029063">
    <property type="entry name" value="SAM-dependent_MTases_sf"/>
</dbReference>
<accession>A0ABX0H6X6</accession>
<dbReference type="Gene3D" id="3.40.50.150">
    <property type="entry name" value="Vaccinia Virus protein VP39"/>
    <property type="match status" value="1"/>
</dbReference>
<organism evidence="1 2">
    <name type="scientific">Cyclobacterium plantarum</name>
    <dbReference type="NCBI Taxonomy" id="2716263"/>
    <lineage>
        <taxon>Bacteria</taxon>
        <taxon>Pseudomonadati</taxon>
        <taxon>Bacteroidota</taxon>
        <taxon>Cytophagia</taxon>
        <taxon>Cytophagales</taxon>
        <taxon>Cyclobacteriaceae</taxon>
        <taxon>Cyclobacterium</taxon>
    </lineage>
</organism>
<comment type="caution">
    <text evidence="1">The sequence shown here is derived from an EMBL/GenBank/DDBJ whole genome shotgun (WGS) entry which is preliminary data.</text>
</comment>
<proteinExistence type="predicted"/>
<reference evidence="1 2" key="1">
    <citation type="submission" date="2020-03" db="EMBL/GenBank/DDBJ databases">
        <title>Cyclobacterium plantarum sp. nov., a marine bacterium isolated from a coastal-marine wetland.</title>
        <authorList>
            <person name="Sanchez-Porro C."/>
            <person name="Ventosa A."/>
            <person name="Amoozegar M."/>
        </authorList>
    </citation>
    <scope>NUCLEOTIDE SEQUENCE [LARGE SCALE GENOMIC DNA]</scope>
    <source>
        <strain evidence="1 2">GBPx2</strain>
    </source>
</reference>
<dbReference type="GO" id="GO:0008168">
    <property type="term" value="F:methyltransferase activity"/>
    <property type="evidence" value="ECO:0007669"/>
    <property type="project" value="UniProtKB-KW"/>
</dbReference>
<gene>
    <name evidence="1" type="ORF">G9Q97_05380</name>
</gene>
<keyword evidence="1" id="KW-0808">Transferase</keyword>
<dbReference type="RefSeq" id="WP_166143891.1">
    <property type="nucleotide sequence ID" value="NZ_JAANYN010000002.1"/>
</dbReference>
<sequence length="240" mass="28527">MEDLICTRSNKELLIRFLKELKKSWKRNGPILKQILYFPSFIKYNKDSKKTAVDWELPWITIEGINFLEKEILNPYMNVFEYGSGGSTLFFSKKVKTVFSVEHNLEWFTILRSKLESKSIGNVNLILYEPIPVMKDDYIVYKTRHEKRYFGYNFFDYVHSIDQFSDGFFDIIMIDGRSRIRCLNVVLNKLKIGGFLVFDNSDRSYYRESLKKFEHLLILKTFGPCISSLRFTSTNIYKKE</sequence>
<keyword evidence="1" id="KW-0489">Methyltransferase</keyword>
<dbReference type="SUPFAM" id="SSF53335">
    <property type="entry name" value="S-adenosyl-L-methionine-dependent methyltransferases"/>
    <property type="match status" value="1"/>
</dbReference>
<dbReference type="Proteomes" id="UP000649799">
    <property type="component" value="Unassembled WGS sequence"/>
</dbReference>
<evidence type="ECO:0000313" key="2">
    <source>
        <dbReference type="Proteomes" id="UP000649799"/>
    </source>
</evidence>